<reference evidence="9" key="2">
    <citation type="submission" date="2016-11" db="EMBL/GenBank/DDBJ databases">
        <authorList>
            <person name="Jaros S."/>
            <person name="Januszkiewicz K."/>
            <person name="Wedrychowicz H."/>
        </authorList>
    </citation>
    <scope>NUCLEOTIDE SEQUENCE [LARGE SCALE GENOMIC DNA]</scope>
    <source>
        <strain evidence="9">DX253</strain>
    </source>
</reference>
<evidence type="ECO:0000256" key="4">
    <source>
        <dbReference type="ARBA" id="ARBA00022670"/>
    </source>
</evidence>
<keyword evidence="6" id="KW-0378">Hydrolase</keyword>
<name>E7QWZ4_HALPU</name>
<dbReference type="Pfam" id="PF00227">
    <property type="entry name" value="Proteasome"/>
    <property type="match status" value="1"/>
</dbReference>
<dbReference type="EC" id="3.4.25.1" evidence="2"/>
<evidence type="ECO:0000313" key="10">
    <source>
        <dbReference type="Proteomes" id="UP000003751"/>
    </source>
</evidence>
<reference evidence="11" key="3">
    <citation type="submission" date="2016-11" db="EMBL/GenBank/DDBJ databases">
        <authorList>
            <person name="Varghese N."/>
            <person name="Submissions S."/>
        </authorList>
    </citation>
    <scope>NUCLEOTIDE SEQUENCE [LARGE SCALE GENOMIC DNA]</scope>
    <source>
        <strain evidence="11">DX253</strain>
    </source>
</reference>
<keyword evidence="11" id="KW-1185">Reference proteome</keyword>
<evidence type="ECO:0000256" key="3">
    <source>
        <dbReference type="ARBA" id="ARBA00022490"/>
    </source>
</evidence>
<dbReference type="PRINTS" id="PR00141">
    <property type="entry name" value="PROTEASOME"/>
</dbReference>
<keyword evidence="7 8" id="KW-0647">Proteasome</keyword>
<dbReference type="PATRIC" id="fig|797209.4.peg.3255"/>
<evidence type="ECO:0000256" key="5">
    <source>
        <dbReference type="ARBA" id="ARBA00022698"/>
    </source>
</evidence>
<dbReference type="GO" id="GO:0005737">
    <property type="term" value="C:cytoplasm"/>
    <property type="evidence" value="ECO:0007669"/>
    <property type="project" value="TreeGrafter"/>
</dbReference>
<dbReference type="RefSeq" id="WP_007981690.1">
    <property type="nucleotide sequence ID" value="NZ_AEMG01000019.1"/>
</dbReference>
<keyword evidence="5" id="KW-0888">Threonine protease</keyword>
<organism evidence="8 10">
    <name type="scientific">Haladaptatus paucihalophilus DX253</name>
    <dbReference type="NCBI Taxonomy" id="797209"/>
    <lineage>
        <taxon>Archaea</taxon>
        <taxon>Methanobacteriati</taxon>
        <taxon>Methanobacteriota</taxon>
        <taxon>Stenosarchaea group</taxon>
        <taxon>Halobacteria</taxon>
        <taxon>Halobacteriales</taxon>
        <taxon>Haladaptataceae</taxon>
        <taxon>Haladaptatus</taxon>
    </lineage>
</organism>
<dbReference type="InterPro" id="IPR029055">
    <property type="entry name" value="Ntn_hydrolases_N"/>
</dbReference>
<reference evidence="8 10" key="1">
    <citation type="journal article" date="2014" name="ISME J.">
        <title>Trehalose/2-sulfotrehalose biosynthesis and glycine-betaine uptake are widely spread mechanisms for osmoadaptation in the Halobacteriales.</title>
        <authorList>
            <person name="Youssef N.H."/>
            <person name="Savage-Ashlock K.N."/>
            <person name="McCully A.L."/>
            <person name="Luedtke B."/>
            <person name="Shaw E.I."/>
            <person name="Hoff W.D."/>
            <person name="Elshahed M.S."/>
        </authorList>
    </citation>
    <scope>NUCLEOTIDE SEQUENCE [LARGE SCALE GENOMIC DNA]</scope>
    <source>
        <strain evidence="8 10">DX253</strain>
    </source>
</reference>
<dbReference type="PANTHER" id="PTHR32194">
    <property type="entry name" value="METALLOPROTEASE TLDD"/>
    <property type="match status" value="1"/>
</dbReference>
<dbReference type="AlphaFoldDB" id="E7QWZ4"/>
<dbReference type="InterPro" id="IPR000243">
    <property type="entry name" value="Pept_T1A_subB"/>
</dbReference>
<dbReference type="OrthoDB" id="6330at2157"/>
<evidence type="ECO:0000256" key="6">
    <source>
        <dbReference type="ARBA" id="ARBA00022801"/>
    </source>
</evidence>
<dbReference type="Proteomes" id="UP000003751">
    <property type="component" value="Unassembled WGS sequence"/>
</dbReference>
<dbReference type="SUPFAM" id="SSF56235">
    <property type="entry name" value="N-terminal nucleophile aminohydrolases (Ntn hydrolases)"/>
    <property type="match status" value="1"/>
</dbReference>
<evidence type="ECO:0000313" key="11">
    <source>
        <dbReference type="Proteomes" id="UP000184203"/>
    </source>
</evidence>
<dbReference type="Gene3D" id="3.60.20.10">
    <property type="entry name" value="Glutamine Phosphoribosylpyrophosphate, subunit 1, domain 1"/>
    <property type="match status" value="1"/>
</dbReference>
<dbReference type="InterPro" id="IPR001353">
    <property type="entry name" value="Proteasome_sua/b"/>
</dbReference>
<proteinExistence type="predicted"/>
<comment type="catalytic activity">
    <reaction evidence="1">
        <text>Cleavage of peptide bonds with very broad specificity.</text>
        <dbReference type="EC" id="3.4.25.1"/>
    </reaction>
</comment>
<evidence type="ECO:0000313" key="9">
    <source>
        <dbReference type="EMBL" id="SHK22515.1"/>
    </source>
</evidence>
<dbReference type="GO" id="GO:0004298">
    <property type="term" value="F:threonine-type endopeptidase activity"/>
    <property type="evidence" value="ECO:0007669"/>
    <property type="project" value="UniProtKB-KW"/>
</dbReference>
<evidence type="ECO:0000256" key="1">
    <source>
        <dbReference type="ARBA" id="ARBA00001198"/>
    </source>
</evidence>
<accession>E7QWZ4</accession>
<dbReference type="PANTHER" id="PTHR32194:SF0">
    <property type="entry name" value="ATP-DEPENDENT PROTEASE SUBUNIT HSLV"/>
    <property type="match status" value="1"/>
</dbReference>
<evidence type="ECO:0000313" key="8">
    <source>
        <dbReference type="EMBL" id="EFW90797.1"/>
    </source>
</evidence>
<keyword evidence="3" id="KW-0963">Cytoplasm</keyword>
<dbReference type="InterPro" id="IPR023333">
    <property type="entry name" value="Proteasome_suB-type"/>
</dbReference>
<evidence type="ECO:0000256" key="7">
    <source>
        <dbReference type="ARBA" id="ARBA00022942"/>
    </source>
</evidence>
<protein>
    <recommendedName>
        <fullName evidence="2">proteasome endopeptidase complex</fullName>
        <ecNumber evidence="2">3.4.25.1</ecNumber>
    </recommendedName>
</protein>
<dbReference type="CDD" id="cd01906">
    <property type="entry name" value="proteasome_protease_HslV"/>
    <property type="match status" value="1"/>
</dbReference>
<dbReference type="GO" id="GO:0051603">
    <property type="term" value="P:proteolysis involved in protein catabolic process"/>
    <property type="evidence" value="ECO:0007669"/>
    <property type="project" value="InterPro"/>
</dbReference>
<dbReference type="EMBL" id="AEMG01000019">
    <property type="protein sequence ID" value="EFW90797.1"/>
    <property type="molecule type" value="Genomic_DNA"/>
</dbReference>
<sequence>MATVLGIRCDDGAVLAGDRRATVGGTVRSDAVRRVFDYDDAAAAVAGDVGAIEEFDRRFDSELRGDRLERDEPVHIDRIARTAADLAGEIGVDGLVAGTDSDGNAALREIGSDGLVLASDATALGSGASVAYGRLEDADAEASLDDTETLARETLSVVAERDPDTGSNIDVLRFEGTD</sequence>
<gene>
    <name evidence="9" type="ORF">SAMN05444342_1013</name>
    <name evidence="8" type="ORF">ZOD2009_16663</name>
</gene>
<dbReference type="GO" id="GO:0019774">
    <property type="term" value="C:proteasome core complex, beta-subunit complex"/>
    <property type="evidence" value="ECO:0007669"/>
    <property type="project" value="UniProtKB-ARBA"/>
</dbReference>
<dbReference type="STRING" id="797209.GCA_000376445_03105"/>
<dbReference type="Proteomes" id="UP000184203">
    <property type="component" value="Unassembled WGS sequence"/>
</dbReference>
<evidence type="ECO:0000256" key="2">
    <source>
        <dbReference type="ARBA" id="ARBA00012039"/>
    </source>
</evidence>
<dbReference type="EMBL" id="FRAN01000001">
    <property type="protein sequence ID" value="SHK22515.1"/>
    <property type="molecule type" value="Genomic_DNA"/>
</dbReference>
<keyword evidence="4" id="KW-0645">Protease</keyword>
<dbReference type="eggNOG" id="arCOG00970">
    <property type="taxonomic scope" value="Archaea"/>
</dbReference>